<evidence type="ECO:0000313" key="5">
    <source>
        <dbReference type="EMBL" id="MBL7257900.1"/>
    </source>
</evidence>
<dbReference type="PANTHER" id="PTHR43464:SF19">
    <property type="entry name" value="UBIQUINONE BIOSYNTHESIS O-METHYLTRANSFERASE, MITOCHONDRIAL"/>
    <property type="match status" value="1"/>
</dbReference>
<protein>
    <submittedName>
        <fullName evidence="5">Methyltransferase domain-containing protein</fullName>
    </submittedName>
</protein>
<dbReference type="InterPro" id="IPR041698">
    <property type="entry name" value="Methyltransf_25"/>
</dbReference>
<evidence type="ECO:0000256" key="2">
    <source>
        <dbReference type="ARBA" id="ARBA00022679"/>
    </source>
</evidence>
<evidence type="ECO:0000313" key="6">
    <source>
        <dbReference type="Proteomes" id="UP000598996"/>
    </source>
</evidence>
<name>A0ABS1VTU8_9ACTN</name>
<comment type="caution">
    <text evidence="5">The sequence shown here is derived from an EMBL/GenBank/DDBJ whole genome shotgun (WGS) entry which is preliminary data.</text>
</comment>
<organism evidence="5 6">
    <name type="scientific">Paractinoplanes lichenicola</name>
    <dbReference type="NCBI Taxonomy" id="2802976"/>
    <lineage>
        <taxon>Bacteria</taxon>
        <taxon>Bacillati</taxon>
        <taxon>Actinomycetota</taxon>
        <taxon>Actinomycetes</taxon>
        <taxon>Micromonosporales</taxon>
        <taxon>Micromonosporaceae</taxon>
        <taxon>Paractinoplanes</taxon>
    </lineage>
</organism>
<keyword evidence="1 5" id="KW-0489">Methyltransferase</keyword>
<sequence length="206" mass="22639">MSDEQAWDARYSESDRIWSGKPNVVLVREVSDLPAGRALDLGCGEGGDAIWLAERGWQVTAVDISGVAVERARQHAADRGVSTIDFQRRNLTAEFPGGEYDLVSAQFLHHWGEFDRVGILRRAAAAVAPGGVLLIEGHMDTGPVHRPEHDDMPPLPGPDEVVKSLELGAEWEVLLAEEHPREHVIDGVAHHRTDNTVKLRRGVTGR</sequence>
<dbReference type="RefSeq" id="WP_202994506.1">
    <property type="nucleotide sequence ID" value="NZ_JAENHO010000007.1"/>
</dbReference>
<accession>A0ABS1VTU8</accession>
<feature type="domain" description="Methyltransferase" evidence="4">
    <location>
        <begin position="39"/>
        <end position="131"/>
    </location>
</feature>
<dbReference type="EMBL" id="JAENHO010000007">
    <property type="protein sequence ID" value="MBL7257900.1"/>
    <property type="molecule type" value="Genomic_DNA"/>
</dbReference>
<proteinExistence type="predicted"/>
<keyword evidence="6" id="KW-1185">Reference proteome</keyword>
<dbReference type="CDD" id="cd02440">
    <property type="entry name" value="AdoMet_MTases"/>
    <property type="match status" value="1"/>
</dbReference>
<dbReference type="InterPro" id="IPR029063">
    <property type="entry name" value="SAM-dependent_MTases_sf"/>
</dbReference>
<dbReference type="GO" id="GO:0032259">
    <property type="term" value="P:methylation"/>
    <property type="evidence" value="ECO:0007669"/>
    <property type="project" value="UniProtKB-KW"/>
</dbReference>
<evidence type="ECO:0000256" key="1">
    <source>
        <dbReference type="ARBA" id="ARBA00022603"/>
    </source>
</evidence>
<dbReference type="SUPFAM" id="SSF53335">
    <property type="entry name" value="S-adenosyl-L-methionine-dependent methyltransferases"/>
    <property type="match status" value="1"/>
</dbReference>
<keyword evidence="3" id="KW-0949">S-adenosyl-L-methionine</keyword>
<dbReference type="Proteomes" id="UP000598996">
    <property type="component" value="Unassembled WGS sequence"/>
</dbReference>
<dbReference type="Gene3D" id="3.40.50.150">
    <property type="entry name" value="Vaccinia Virus protein VP39"/>
    <property type="match status" value="1"/>
</dbReference>
<dbReference type="Pfam" id="PF13649">
    <property type="entry name" value="Methyltransf_25"/>
    <property type="match status" value="1"/>
</dbReference>
<evidence type="ECO:0000259" key="4">
    <source>
        <dbReference type="Pfam" id="PF13649"/>
    </source>
</evidence>
<dbReference type="GO" id="GO:0008168">
    <property type="term" value="F:methyltransferase activity"/>
    <property type="evidence" value="ECO:0007669"/>
    <property type="project" value="UniProtKB-KW"/>
</dbReference>
<keyword evidence="2" id="KW-0808">Transferase</keyword>
<evidence type="ECO:0000256" key="3">
    <source>
        <dbReference type="ARBA" id="ARBA00022691"/>
    </source>
</evidence>
<reference evidence="5 6" key="1">
    <citation type="submission" date="2021-01" db="EMBL/GenBank/DDBJ databases">
        <title>Actinoplanes sp. nov. LDG1-01 isolated from lichen.</title>
        <authorList>
            <person name="Saeng-In P."/>
            <person name="Phongsopitanun W."/>
            <person name="Kanchanasin P."/>
            <person name="Yuki M."/>
            <person name="Kudo T."/>
            <person name="Ohkuma M."/>
            <person name="Tanasupawat S."/>
        </authorList>
    </citation>
    <scope>NUCLEOTIDE SEQUENCE [LARGE SCALE GENOMIC DNA]</scope>
    <source>
        <strain evidence="5 6">LDG1-01</strain>
    </source>
</reference>
<gene>
    <name evidence="5" type="ORF">JKJ07_26700</name>
</gene>
<dbReference type="PANTHER" id="PTHR43464">
    <property type="entry name" value="METHYLTRANSFERASE"/>
    <property type="match status" value="1"/>
</dbReference>